<accession>A0ABQ8IHP4</accession>
<dbReference type="EMBL" id="JAFEMO010000001">
    <property type="protein sequence ID" value="KAH7576229.1"/>
    <property type="molecule type" value="Genomic_DNA"/>
</dbReference>
<name>A0ABQ8IHP4_9ROSI</name>
<organism evidence="1 2">
    <name type="scientific">Xanthoceras sorbifolium</name>
    <dbReference type="NCBI Taxonomy" id="99658"/>
    <lineage>
        <taxon>Eukaryota</taxon>
        <taxon>Viridiplantae</taxon>
        <taxon>Streptophyta</taxon>
        <taxon>Embryophyta</taxon>
        <taxon>Tracheophyta</taxon>
        <taxon>Spermatophyta</taxon>
        <taxon>Magnoliopsida</taxon>
        <taxon>eudicotyledons</taxon>
        <taxon>Gunneridae</taxon>
        <taxon>Pentapetalae</taxon>
        <taxon>rosids</taxon>
        <taxon>malvids</taxon>
        <taxon>Sapindales</taxon>
        <taxon>Sapindaceae</taxon>
        <taxon>Xanthoceroideae</taxon>
        <taxon>Xanthoceras</taxon>
    </lineage>
</organism>
<proteinExistence type="predicted"/>
<reference evidence="1 2" key="1">
    <citation type="submission" date="2021-02" db="EMBL/GenBank/DDBJ databases">
        <title>Plant Genome Project.</title>
        <authorList>
            <person name="Zhang R.-G."/>
        </authorList>
    </citation>
    <scope>NUCLEOTIDE SEQUENCE [LARGE SCALE GENOMIC DNA]</scope>
    <source>
        <tissue evidence="1">Leaves</tissue>
    </source>
</reference>
<evidence type="ECO:0000313" key="2">
    <source>
        <dbReference type="Proteomes" id="UP000827721"/>
    </source>
</evidence>
<gene>
    <name evidence="1" type="ORF">JRO89_XS01G0017600</name>
</gene>
<keyword evidence="2" id="KW-1185">Reference proteome</keyword>
<comment type="caution">
    <text evidence="1">The sequence shown here is derived from an EMBL/GenBank/DDBJ whole genome shotgun (WGS) entry which is preliminary data.</text>
</comment>
<dbReference type="Proteomes" id="UP000827721">
    <property type="component" value="Unassembled WGS sequence"/>
</dbReference>
<protein>
    <submittedName>
        <fullName evidence="1">Uncharacterized protein</fullName>
    </submittedName>
</protein>
<sequence>MYGLSTSDSDFSLLDSINKYLLADDVVTFEAPTMINPALFSDNAPVYSWSSSFSSSNPFLTENWSDLLQPRNLLDSSENIFNGSGSLDHVMDSNSIAVNVIKPEQSDDHQEEVAVVRSTDEVRGEIELNHRVPPRPARGGPNELNGKIMVEGMLDPKSGREERVVKDDIEPMVNSRMLTNQREVVSVVSKNICRDSEVSSGSIFKVISGRDLEVQYEENEVSSPKRKRWKRLARGRNDSVVQQLQSNNLGKRVLFETDYVATDEKRARLVSKA</sequence>
<evidence type="ECO:0000313" key="1">
    <source>
        <dbReference type="EMBL" id="KAH7576229.1"/>
    </source>
</evidence>